<dbReference type="GO" id="GO:0030527">
    <property type="term" value="F:structural constituent of chromatin"/>
    <property type="evidence" value="ECO:0007669"/>
    <property type="project" value="InterPro"/>
</dbReference>
<dbReference type="FunFam" id="1.10.20.10:FF:000012">
    <property type="entry name" value="Histone H4"/>
    <property type="match status" value="1"/>
</dbReference>
<dbReference type="OrthoDB" id="3919494at2759"/>
<sequence>MPPSTIGRGGPTSSAGHGKVAGKTLGKGTGAKRYRKILRDTIQGITKPAIRRLARRGGIKRISASFYNEARDALRTRLVKILGDAIACVEYRNAKTVTVSDVLFALRRQGRPIYGFDPETWDGGKKRSHD</sequence>
<dbReference type="InParanoid" id="A0A084QD94"/>
<protein>
    <recommendedName>
        <fullName evidence="10">Histone H4</fullName>
    </recommendedName>
</protein>
<feature type="region of interest" description="Disordered" evidence="11">
    <location>
        <begin position="1"/>
        <end position="28"/>
    </location>
</feature>
<dbReference type="PANTHER" id="PTHR10484">
    <property type="entry name" value="HISTONE H4"/>
    <property type="match status" value="1"/>
</dbReference>
<evidence type="ECO:0000256" key="6">
    <source>
        <dbReference type="ARBA" id="ARBA00022454"/>
    </source>
</evidence>
<keyword evidence="7 10" id="KW-0238">DNA-binding</keyword>
<comment type="subunit">
    <text evidence="5 10">The nucleosome is a histone octamer containing two molecules each of H2A, H2B, H3 and H4 assembled in one H3-H4 heterotetramer and two H2A-H2B heterodimers. The octamer wraps approximately 147 bp of DNA.</text>
</comment>
<dbReference type="Gene3D" id="1.10.20.10">
    <property type="entry name" value="Histone, subunit A"/>
    <property type="match status" value="1"/>
</dbReference>
<dbReference type="GO" id="GO:0000786">
    <property type="term" value="C:nucleosome"/>
    <property type="evidence" value="ECO:0007669"/>
    <property type="project" value="UniProtKB-KW"/>
</dbReference>
<dbReference type="PRINTS" id="PR00623">
    <property type="entry name" value="HISTONEH4"/>
</dbReference>
<evidence type="ECO:0000256" key="2">
    <source>
        <dbReference type="ARBA" id="ARBA00004123"/>
    </source>
</evidence>
<evidence type="ECO:0000256" key="11">
    <source>
        <dbReference type="SAM" id="MobiDB-lite"/>
    </source>
</evidence>
<dbReference type="SMART" id="SM00417">
    <property type="entry name" value="H4"/>
    <property type="match status" value="1"/>
</dbReference>
<accession>A0A084QD94</accession>
<evidence type="ECO:0000256" key="10">
    <source>
        <dbReference type="RuleBase" id="RU000528"/>
    </source>
</evidence>
<dbReference type="GO" id="GO:0046982">
    <property type="term" value="F:protein heterodimerization activity"/>
    <property type="evidence" value="ECO:0007669"/>
    <property type="project" value="InterPro"/>
</dbReference>
<gene>
    <name evidence="12" type="ORF">S40285_02797</name>
</gene>
<dbReference type="OMA" id="AMIYDDA"/>
<dbReference type="Proteomes" id="UP000028524">
    <property type="component" value="Unassembled WGS sequence"/>
</dbReference>
<name>A0A084QD94_STAC4</name>
<evidence type="ECO:0000256" key="7">
    <source>
        <dbReference type="ARBA" id="ARBA00023125"/>
    </source>
</evidence>
<evidence type="ECO:0000256" key="1">
    <source>
        <dbReference type="ARBA" id="ARBA00002001"/>
    </source>
</evidence>
<evidence type="ECO:0000313" key="13">
    <source>
        <dbReference type="Proteomes" id="UP000028524"/>
    </source>
</evidence>
<evidence type="ECO:0000256" key="3">
    <source>
        <dbReference type="ARBA" id="ARBA00004286"/>
    </source>
</evidence>
<dbReference type="InterPro" id="IPR001951">
    <property type="entry name" value="Histone_H4"/>
</dbReference>
<proteinExistence type="inferred from homology"/>
<comment type="function">
    <text evidence="1 10">Core component of nucleosome. Nucleosomes wrap and compact DNA into chromatin, limiting DNA accessibility to the cellular machineries which require DNA as a template. Histones thereby play a central role in transcription regulation, DNA repair, DNA replication and chromosomal stability. DNA accessibility is regulated via a complex set of post-translational modifications of histones, also called histone code, and nucleosome remodeling.</text>
</comment>
<dbReference type="GO" id="GO:0003677">
    <property type="term" value="F:DNA binding"/>
    <property type="evidence" value="ECO:0007669"/>
    <property type="project" value="UniProtKB-KW"/>
</dbReference>
<dbReference type="STRING" id="1283841.A0A084QD94"/>
<dbReference type="CDD" id="cd22912">
    <property type="entry name" value="HFD_H4"/>
    <property type="match status" value="1"/>
</dbReference>
<evidence type="ECO:0000256" key="5">
    <source>
        <dbReference type="ARBA" id="ARBA00011538"/>
    </source>
</evidence>
<evidence type="ECO:0000256" key="9">
    <source>
        <dbReference type="ARBA" id="ARBA00023269"/>
    </source>
</evidence>
<reference evidence="12 13" key="1">
    <citation type="journal article" date="2014" name="BMC Genomics">
        <title>Comparative genome sequencing reveals chemotype-specific gene clusters in the toxigenic black mold Stachybotrys.</title>
        <authorList>
            <person name="Semeiks J."/>
            <person name="Borek D."/>
            <person name="Otwinowski Z."/>
            <person name="Grishin N.V."/>
        </authorList>
    </citation>
    <scope>NUCLEOTIDE SEQUENCE [LARGE SCALE GENOMIC DNA]</scope>
    <source>
        <strain evidence="12 13">IBT 40285</strain>
    </source>
</reference>
<dbReference type="SUPFAM" id="SSF47113">
    <property type="entry name" value="Histone-fold"/>
    <property type="match status" value="1"/>
</dbReference>
<dbReference type="HOGENOM" id="CLU_109117_2_0_1"/>
<dbReference type="AlphaFoldDB" id="A0A084QD94"/>
<evidence type="ECO:0000256" key="4">
    <source>
        <dbReference type="ARBA" id="ARBA00006564"/>
    </source>
</evidence>
<dbReference type="GO" id="GO:0005634">
    <property type="term" value="C:nucleus"/>
    <property type="evidence" value="ECO:0007669"/>
    <property type="project" value="UniProtKB-SubCell"/>
</dbReference>
<keyword evidence="9 10" id="KW-0544">Nucleosome core</keyword>
<evidence type="ECO:0000256" key="8">
    <source>
        <dbReference type="ARBA" id="ARBA00023242"/>
    </source>
</evidence>
<keyword evidence="13" id="KW-1185">Reference proteome</keyword>
<dbReference type="EMBL" id="KL660823">
    <property type="protein sequence ID" value="KFA61929.1"/>
    <property type="molecule type" value="Genomic_DNA"/>
</dbReference>
<comment type="subcellular location">
    <subcellularLocation>
        <location evidence="3">Chromosome</location>
    </subcellularLocation>
    <subcellularLocation>
        <location evidence="2">Nucleus</location>
    </subcellularLocation>
</comment>
<keyword evidence="8 10" id="KW-0539">Nucleus</keyword>
<evidence type="ECO:0000313" key="12">
    <source>
        <dbReference type="EMBL" id="KFA61929.1"/>
    </source>
</evidence>
<organism evidence="12 13">
    <name type="scientific">Stachybotrys chlorohalonatus (strain IBT 40285)</name>
    <dbReference type="NCBI Taxonomy" id="1283841"/>
    <lineage>
        <taxon>Eukaryota</taxon>
        <taxon>Fungi</taxon>
        <taxon>Dikarya</taxon>
        <taxon>Ascomycota</taxon>
        <taxon>Pezizomycotina</taxon>
        <taxon>Sordariomycetes</taxon>
        <taxon>Hypocreomycetidae</taxon>
        <taxon>Hypocreales</taxon>
        <taxon>Stachybotryaceae</taxon>
        <taxon>Stachybotrys</taxon>
    </lineage>
</organism>
<keyword evidence="6 10" id="KW-0158">Chromosome</keyword>
<dbReference type="InterPro" id="IPR009072">
    <property type="entry name" value="Histone-fold"/>
</dbReference>
<comment type="similarity">
    <text evidence="4 10">Belongs to the histone H4 family.</text>
</comment>